<dbReference type="PANTHER" id="PTHR36834">
    <property type="entry name" value="MEMBRANE PROTEIN-RELATED"/>
    <property type="match status" value="1"/>
</dbReference>
<keyword evidence="1" id="KW-0472">Membrane</keyword>
<feature type="transmembrane region" description="Helical" evidence="1">
    <location>
        <begin position="12"/>
        <end position="33"/>
    </location>
</feature>
<feature type="transmembrane region" description="Helical" evidence="1">
    <location>
        <begin position="92"/>
        <end position="112"/>
    </location>
</feature>
<feature type="transmembrane region" description="Helical" evidence="1">
    <location>
        <begin position="148"/>
        <end position="170"/>
    </location>
</feature>
<organism evidence="3 4">
    <name type="scientific">Clostridium muellerianum</name>
    <dbReference type="NCBI Taxonomy" id="2716538"/>
    <lineage>
        <taxon>Bacteria</taxon>
        <taxon>Bacillati</taxon>
        <taxon>Bacillota</taxon>
        <taxon>Clostridia</taxon>
        <taxon>Eubacteriales</taxon>
        <taxon>Clostridiaceae</taxon>
        <taxon>Clostridium</taxon>
    </lineage>
</organism>
<dbReference type="AlphaFoldDB" id="A0A7Y0EHL1"/>
<reference evidence="3 4" key="1">
    <citation type="submission" date="2020-06" db="EMBL/GenBank/DDBJ databases">
        <title>Complete Genome Sequence of Clostridium muelleri sp. nov. P21T, an Acid-Alcohol Producing Acetogen Isolated from Old Hay.</title>
        <authorList>
            <person name="Duncan K.E."/>
            <person name="Tanner R.S."/>
        </authorList>
    </citation>
    <scope>NUCLEOTIDE SEQUENCE [LARGE SCALE GENOMIC DNA]</scope>
    <source>
        <strain evidence="3 4">P21</strain>
    </source>
</reference>
<sequence length="172" mass="19755">MVDKESKQKILTTCLLIVYLIILTWIILFKMQFSIQQLYQFRSINLIPFHKSVIANNRIQISEIYNNVLVFVPFGLYISMLKSNWSFFRKILPIVIVSLFYEVMQFIFAIGVSDITDIIGNTFGGIIGIVIYFVLHRSFKADLKINKILNIIALTGTICVIMLLTILIIANA</sequence>
<dbReference type="InterPro" id="IPR006976">
    <property type="entry name" value="VanZ-like"/>
</dbReference>
<gene>
    <name evidence="3" type="ORF">HBE96_11305</name>
</gene>
<feature type="domain" description="VanZ-like" evidence="2">
    <location>
        <begin position="17"/>
        <end position="135"/>
    </location>
</feature>
<keyword evidence="1" id="KW-0812">Transmembrane</keyword>
<keyword evidence="1" id="KW-1133">Transmembrane helix</keyword>
<dbReference type="EMBL" id="JABBNI010000020">
    <property type="protein sequence ID" value="NMM63252.1"/>
    <property type="molecule type" value="Genomic_DNA"/>
</dbReference>
<evidence type="ECO:0000259" key="2">
    <source>
        <dbReference type="Pfam" id="PF04892"/>
    </source>
</evidence>
<protein>
    <submittedName>
        <fullName evidence="3">VanZ family protein</fullName>
    </submittedName>
</protein>
<feature type="transmembrane region" description="Helical" evidence="1">
    <location>
        <begin position="118"/>
        <end position="136"/>
    </location>
</feature>
<keyword evidence="4" id="KW-1185">Reference proteome</keyword>
<evidence type="ECO:0000313" key="3">
    <source>
        <dbReference type="EMBL" id="NMM63252.1"/>
    </source>
</evidence>
<evidence type="ECO:0000313" key="4">
    <source>
        <dbReference type="Proteomes" id="UP000537131"/>
    </source>
</evidence>
<dbReference type="PANTHER" id="PTHR36834:SF2">
    <property type="entry name" value="MEMBRANE PROTEIN"/>
    <property type="match status" value="1"/>
</dbReference>
<accession>A0A7Y0EHL1</accession>
<proteinExistence type="predicted"/>
<dbReference type="RefSeq" id="WP_169297857.1">
    <property type="nucleotide sequence ID" value="NZ_JABBNI010000020.1"/>
</dbReference>
<dbReference type="InterPro" id="IPR053150">
    <property type="entry name" value="Teicoplanin_resist-assoc"/>
</dbReference>
<name>A0A7Y0EHL1_9CLOT</name>
<comment type="caution">
    <text evidence="3">The sequence shown here is derived from an EMBL/GenBank/DDBJ whole genome shotgun (WGS) entry which is preliminary data.</text>
</comment>
<dbReference type="Pfam" id="PF04892">
    <property type="entry name" value="VanZ"/>
    <property type="match status" value="1"/>
</dbReference>
<dbReference type="Proteomes" id="UP000537131">
    <property type="component" value="Unassembled WGS sequence"/>
</dbReference>
<evidence type="ECO:0000256" key="1">
    <source>
        <dbReference type="SAM" id="Phobius"/>
    </source>
</evidence>